<evidence type="ECO:0000313" key="8">
    <source>
        <dbReference type="EMBL" id="JAG71880.1"/>
    </source>
</evidence>
<comment type="subcellular location">
    <subcellularLocation>
        <location evidence="1">Secreted</location>
    </subcellularLocation>
</comment>
<evidence type="ECO:0000313" key="10">
    <source>
        <dbReference type="RefSeq" id="XP_011305316.1"/>
    </source>
</evidence>
<reference evidence="10" key="2">
    <citation type="submission" date="2025-04" db="UniProtKB">
        <authorList>
            <consortium name="RefSeq"/>
        </authorList>
    </citation>
    <scope>IDENTIFICATION</scope>
    <source>
        <strain evidence="10">USDA-PBARC FA_bdor</strain>
        <tissue evidence="10">Whole organism</tissue>
    </source>
</reference>
<dbReference type="Proteomes" id="UP000694866">
    <property type="component" value="Unplaced"/>
</dbReference>
<dbReference type="KEGG" id="fas:105267877"/>
<evidence type="ECO:0000256" key="6">
    <source>
        <dbReference type="SAM" id="SignalP"/>
    </source>
</evidence>
<feature type="chain" id="PRO_5044541355" evidence="6">
    <location>
        <begin position="22"/>
        <end position="101"/>
    </location>
</feature>
<keyword evidence="2" id="KW-0964">Secreted</keyword>
<evidence type="ECO:0000256" key="4">
    <source>
        <dbReference type="ARBA" id="ARBA00023157"/>
    </source>
</evidence>
<feature type="signal peptide" evidence="6">
    <location>
        <begin position="1"/>
        <end position="21"/>
    </location>
</feature>
<accession>A0A0C9PM00</accession>
<feature type="domain" description="Saposin A-type" evidence="7">
    <location>
        <begin position="25"/>
        <end position="56"/>
    </location>
</feature>
<gene>
    <name evidence="8" type="primary">SFTPB</name>
    <name evidence="10" type="synonym">LOC105267877</name>
    <name evidence="8" type="ORF">g.6449</name>
</gene>
<dbReference type="RefSeq" id="XP_011305316.1">
    <property type="nucleotide sequence ID" value="XM_011307014.1"/>
</dbReference>
<keyword evidence="4" id="KW-1015">Disulfide bond</keyword>
<dbReference type="InterPro" id="IPR003119">
    <property type="entry name" value="SAP_A"/>
</dbReference>
<dbReference type="EMBL" id="GBYB01002113">
    <property type="protein sequence ID" value="JAG71880.1"/>
    <property type="molecule type" value="Transcribed_RNA"/>
</dbReference>
<dbReference type="AlphaFoldDB" id="A0A0C9PM00"/>
<accession>A0A9R1T9V2</accession>
<reference evidence="8" key="1">
    <citation type="submission" date="2015-01" db="EMBL/GenBank/DDBJ databases">
        <title>Transcriptome Assembly of Fopius arisanus.</title>
        <authorList>
            <person name="Geib S."/>
        </authorList>
    </citation>
    <scope>NUCLEOTIDE SEQUENCE</scope>
</reference>
<keyword evidence="3 6" id="KW-0732">Signal</keyword>
<dbReference type="GeneID" id="105267877"/>
<evidence type="ECO:0000259" key="7">
    <source>
        <dbReference type="Pfam" id="PF02199"/>
    </source>
</evidence>
<dbReference type="Pfam" id="PF02199">
    <property type="entry name" value="SapA"/>
    <property type="match status" value="1"/>
</dbReference>
<evidence type="ECO:0000256" key="5">
    <source>
        <dbReference type="ARBA" id="ARBA00023180"/>
    </source>
</evidence>
<name>A0A0C9PM00_9HYME</name>
<sequence>MHGEIFLTLMIIAVSCGVSRGSPLHCDLGMDYWCLSEVTARECRKESFCGIIQEAWNFTSTTSSTTSQPTSTAHSLKIGWPYVTPAPGRYTGLYPSGIFGK</sequence>
<keyword evidence="9" id="KW-1185">Reference proteome</keyword>
<protein>
    <submittedName>
        <fullName evidence="8">SFTPB protein</fullName>
    </submittedName>
    <submittedName>
        <fullName evidence="10">Uncharacterized protein isoform X1</fullName>
    </submittedName>
</protein>
<evidence type="ECO:0000313" key="9">
    <source>
        <dbReference type="Proteomes" id="UP000694866"/>
    </source>
</evidence>
<evidence type="ECO:0000256" key="2">
    <source>
        <dbReference type="ARBA" id="ARBA00022525"/>
    </source>
</evidence>
<proteinExistence type="predicted"/>
<dbReference type="GO" id="GO:0005576">
    <property type="term" value="C:extracellular region"/>
    <property type="evidence" value="ECO:0007669"/>
    <property type="project" value="UniProtKB-SubCell"/>
</dbReference>
<organism evidence="8">
    <name type="scientific">Fopius arisanus</name>
    <dbReference type="NCBI Taxonomy" id="64838"/>
    <lineage>
        <taxon>Eukaryota</taxon>
        <taxon>Metazoa</taxon>
        <taxon>Ecdysozoa</taxon>
        <taxon>Arthropoda</taxon>
        <taxon>Hexapoda</taxon>
        <taxon>Insecta</taxon>
        <taxon>Pterygota</taxon>
        <taxon>Neoptera</taxon>
        <taxon>Endopterygota</taxon>
        <taxon>Hymenoptera</taxon>
        <taxon>Apocrita</taxon>
        <taxon>Ichneumonoidea</taxon>
        <taxon>Braconidae</taxon>
        <taxon>Opiinae</taxon>
        <taxon>Fopius</taxon>
    </lineage>
</organism>
<evidence type="ECO:0000256" key="3">
    <source>
        <dbReference type="ARBA" id="ARBA00022729"/>
    </source>
</evidence>
<keyword evidence="5" id="KW-0325">Glycoprotein</keyword>
<evidence type="ECO:0000256" key="1">
    <source>
        <dbReference type="ARBA" id="ARBA00004613"/>
    </source>
</evidence>